<organism evidence="2 3">
    <name type="scientific">Oleomonas cavernae</name>
    <dbReference type="NCBI Taxonomy" id="2320859"/>
    <lineage>
        <taxon>Bacteria</taxon>
        <taxon>Pseudomonadati</taxon>
        <taxon>Pseudomonadota</taxon>
        <taxon>Alphaproteobacteria</taxon>
        <taxon>Acetobacterales</taxon>
        <taxon>Acetobacteraceae</taxon>
        <taxon>Oleomonas</taxon>
    </lineage>
</organism>
<dbReference type="EMBL" id="QYUK01000011">
    <property type="protein sequence ID" value="RJF88417.1"/>
    <property type="molecule type" value="Genomic_DNA"/>
</dbReference>
<dbReference type="RefSeq" id="WP_119779053.1">
    <property type="nucleotide sequence ID" value="NZ_QYUK01000011.1"/>
</dbReference>
<dbReference type="Proteomes" id="UP000284605">
    <property type="component" value="Unassembled WGS sequence"/>
</dbReference>
<proteinExistence type="predicted"/>
<dbReference type="OrthoDB" id="109589at2"/>
<gene>
    <name evidence="2" type="ORF">D3874_16500</name>
</gene>
<evidence type="ECO:0000313" key="3">
    <source>
        <dbReference type="Proteomes" id="UP000284605"/>
    </source>
</evidence>
<evidence type="ECO:0000256" key="1">
    <source>
        <dbReference type="ARBA" id="ARBA00023002"/>
    </source>
</evidence>
<dbReference type="GO" id="GO:0016491">
    <property type="term" value="F:oxidoreductase activity"/>
    <property type="evidence" value="ECO:0007669"/>
    <property type="project" value="UniProtKB-KW"/>
</dbReference>
<keyword evidence="3" id="KW-1185">Reference proteome</keyword>
<dbReference type="InterPro" id="IPR002347">
    <property type="entry name" value="SDR_fam"/>
</dbReference>
<sequence length="310" mass="32492">MAQWSIDSVPDQTGRVAVVTGANSGLGLETALGLAQRGAQVILACRDQAKTEAAIARIRGRHPAARVEFMALDLADLASVAGFAGQVMGRLERLDLLINNAGVMALPLRRTKDGFEMQVGTNHLGHFALTGRLLPLVQKTGGSRIVTVASLAHRRGRIDLDDLNWERRPYSKWDAYGQAKLANLVFALELHRRLAASGSKTISTAAHPGFAATNLLTAGPIMEKSAIAKAVMSLSGALLAQSSAKGAIPTLHAAMTPGIAGGSYWGPDGPFEMWGGAPAPAVALKKAQSEKTGAGLWALSEKLTGVSYLS</sequence>
<name>A0A418WEI3_9PROT</name>
<dbReference type="CDD" id="cd05327">
    <property type="entry name" value="retinol-DH_like_SDR_c_like"/>
    <property type="match status" value="1"/>
</dbReference>
<protein>
    <submittedName>
        <fullName evidence="2">SDR family NAD(P)-dependent oxidoreductase</fullName>
    </submittedName>
</protein>
<reference evidence="2 3" key="1">
    <citation type="submission" date="2018-09" db="EMBL/GenBank/DDBJ databases">
        <authorList>
            <person name="Zhu H."/>
        </authorList>
    </citation>
    <scope>NUCLEOTIDE SEQUENCE [LARGE SCALE GENOMIC DNA]</scope>
    <source>
        <strain evidence="2 3">K1W22B-8</strain>
    </source>
</reference>
<dbReference type="PANTHER" id="PTHR43157">
    <property type="entry name" value="PHOSPHATIDYLINOSITOL-GLYCAN BIOSYNTHESIS CLASS F PROTEIN-RELATED"/>
    <property type="match status" value="1"/>
</dbReference>
<dbReference type="NCBIfam" id="NF004513">
    <property type="entry name" value="PRK05854.1"/>
    <property type="match status" value="1"/>
</dbReference>
<dbReference type="NCBIfam" id="NF004846">
    <property type="entry name" value="PRK06197.1"/>
    <property type="match status" value="1"/>
</dbReference>
<comment type="caution">
    <text evidence="2">The sequence shown here is derived from an EMBL/GenBank/DDBJ whole genome shotgun (WGS) entry which is preliminary data.</text>
</comment>
<accession>A0A418WEI3</accession>
<dbReference type="InterPro" id="IPR036291">
    <property type="entry name" value="NAD(P)-bd_dom_sf"/>
</dbReference>
<evidence type="ECO:0000313" key="2">
    <source>
        <dbReference type="EMBL" id="RJF88417.1"/>
    </source>
</evidence>
<dbReference type="Gene3D" id="3.40.50.720">
    <property type="entry name" value="NAD(P)-binding Rossmann-like Domain"/>
    <property type="match status" value="1"/>
</dbReference>
<dbReference type="PRINTS" id="PR00081">
    <property type="entry name" value="GDHRDH"/>
</dbReference>
<dbReference type="AlphaFoldDB" id="A0A418WEI3"/>
<dbReference type="Pfam" id="PF00106">
    <property type="entry name" value="adh_short"/>
    <property type="match status" value="1"/>
</dbReference>
<dbReference type="SUPFAM" id="SSF51735">
    <property type="entry name" value="NAD(P)-binding Rossmann-fold domains"/>
    <property type="match status" value="1"/>
</dbReference>
<keyword evidence="1" id="KW-0560">Oxidoreductase</keyword>
<dbReference type="PANTHER" id="PTHR43157:SF31">
    <property type="entry name" value="PHOSPHATIDYLINOSITOL-GLYCAN BIOSYNTHESIS CLASS F PROTEIN"/>
    <property type="match status" value="1"/>
</dbReference>